<name>A0ABS4RZT3_PAEXY</name>
<comment type="caution">
    <text evidence="2">The sequence shown here is derived from an EMBL/GenBank/DDBJ whole genome shotgun (WGS) entry which is preliminary data.</text>
</comment>
<dbReference type="EMBL" id="JAGIKV010000018">
    <property type="protein sequence ID" value="MBP2247799.1"/>
    <property type="molecule type" value="Genomic_DNA"/>
</dbReference>
<keyword evidence="3" id="KW-1185">Reference proteome</keyword>
<dbReference type="Proteomes" id="UP000810207">
    <property type="component" value="Unassembled WGS sequence"/>
</dbReference>
<reference evidence="2 3" key="1">
    <citation type="submission" date="2021-03" db="EMBL/GenBank/DDBJ databases">
        <title>Genomic Encyclopedia of Type Strains, Phase IV (KMG-IV): sequencing the most valuable type-strain genomes for metagenomic binning, comparative biology and taxonomic classification.</title>
        <authorList>
            <person name="Goeker M."/>
        </authorList>
    </citation>
    <scope>NUCLEOTIDE SEQUENCE [LARGE SCALE GENOMIC DNA]</scope>
    <source>
        <strain evidence="2 3">DSM 21292</strain>
    </source>
</reference>
<feature type="region of interest" description="Disordered" evidence="1">
    <location>
        <begin position="15"/>
        <end position="35"/>
    </location>
</feature>
<gene>
    <name evidence="2" type="ORF">J2Z28_004468</name>
</gene>
<protein>
    <submittedName>
        <fullName evidence="2">Uncharacterized protein</fullName>
    </submittedName>
</protein>
<accession>A0ABS4RZT3</accession>
<evidence type="ECO:0000256" key="1">
    <source>
        <dbReference type="SAM" id="MobiDB-lite"/>
    </source>
</evidence>
<evidence type="ECO:0000313" key="2">
    <source>
        <dbReference type="EMBL" id="MBP2247799.1"/>
    </source>
</evidence>
<proteinExistence type="predicted"/>
<organism evidence="2 3">
    <name type="scientific">Paenibacillus xylanexedens</name>
    <dbReference type="NCBI Taxonomy" id="528191"/>
    <lineage>
        <taxon>Bacteria</taxon>
        <taxon>Bacillati</taxon>
        <taxon>Bacillota</taxon>
        <taxon>Bacilli</taxon>
        <taxon>Bacillales</taxon>
        <taxon>Paenibacillaceae</taxon>
        <taxon>Paenibacillus</taxon>
    </lineage>
</organism>
<sequence length="35" mass="3821">MFQAAKVALFNEHPINRAVSGQPALPAEGREDERA</sequence>
<evidence type="ECO:0000313" key="3">
    <source>
        <dbReference type="Proteomes" id="UP000810207"/>
    </source>
</evidence>